<organism evidence="1 2">
    <name type="scientific">Brevibacillus parabrevis</name>
    <dbReference type="NCBI Taxonomy" id="54914"/>
    <lineage>
        <taxon>Bacteria</taxon>
        <taxon>Bacillati</taxon>
        <taxon>Bacillota</taxon>
        <taxon>Bacilli</taxon>
        <taxon>Bacillales</taxon>
        <taxon>Paenibacillaceae</taxon>
        <taxon>Brevibacillus</taxon>
    </lineage>
</organism>
<sequence length="124" mass="14351">MNIKKMLEALEPREIDGEQLIANLRNQLVDLFNDKSVDKYAVVLRDMLHIAVFEKHELILKHFAAAPVVARDETMQLQEMFTCLALRSRNRNWFLDLFALFLGLAVVLRFPSADVENAFFKGKD</sequence>
<dbReference type="RefSeq" id="WP_122965709.1">
    <property type="nucleotide sequence ID" value="NZ_BJMH01000004.1"/>
</dbReference>
<evidence type="ECO:0000313" key="1">
    <source>
        <dbReference type="EMBL" id="GEB31452.1"/>
    </source>
</evidence>
<dbReference type="AlphaFoldDB" id="A0A4Y3PAL1"/>
<reference evidence="1 2" key="1">
    <citation type="submission" date="2019-06" db="EMBL/GenBank/DDBJ databases">
        <title>Whole genome shotgun sequence of Brevibacillus parabrevis NBRC 12334.</title>
        <authorList>
            <person name="Hosoyama A."/>
            <person name="Uohara A."/>
            <person name="Ohji S."/>
            <person name="Ichikawa N."/>
        </authorList>
    </citation>
    <scope>NUCLEOTIDE SEQUENCE [LARGE SCALE GENOMIC DNA]</scope>
    <source>
        <strain evidence="1 2">NBRC 12334</strain>
    </source>
</reference>
<dbReference type="Proteomes" id="UP000316882">
    <property type="component" value="Unassembled WGS sequence"/>
</dbReference>
<name>A0A4Y3PAL1_BREPA</name>
<evidence type="ECO:0000313" key="2">
    <source>
        <dbReference type="Proteomes" id="UP000316882"/>
    </source>
</evidence>
<protein>
    <submittedName>
        <fullName evidence="1">Uncharacterized protein</fullName>
    </submittedName>
</protein>
<keyword evidence="2" id="KW-1185">Reference proteome</keyword>
<proteinExistence type="predicted"/>
<accession>A0A4Y3PAL1</accession>
<comment type="caution">
    <text evidence="1">The sequence shown here is derived from an EMBL/GenBank/DDBJ whole genome shotgun (WGS) entry which is preliminary data.</text>
</comment>
<dbReference type="EMBL" id="BJMH01000004">
    <property type="protein sequence ID" value="GEB31452.1"/>
    <property type="molecule type" value="Genomic_DNA"/>
</dbReference>
<gene>
    <name evidence="1" type="ORF">BPA01_10320</name>
</gene>